<organism evidence="1 2">
    <name type="scientific">Populus alba x Populus x berolinensis</name>
    <dbReference type="NCBI Taxonomy" id="444605"/>
    <lineage>
        <taxon>Eukaryota</taxon>
        <taxon>Viridiplantae</taxon>
        <taxon>Streptophyta</taxon>
        <taxon>Embryophyta</taxon>
        <taxon>Tracheophyta</taxon>
        <taxon>Spermatophyta</taxon>
        <taxon>Magnoliopsida</taxon>
        <taxon>eudicotyledons</taxon>
        <taxon>Gunneridae</taxon>
        <taxon>Pentapetalae</taxon>
        <taxon>rosids</taxon>
        <taxon>fabids</taxon>
        <taxon>Malpighiales</taxon>
        <taxon>Salicaceae</taxon>
        <taxon>Saliceae</taxon>
        <taxon>Populus</taxon>
    </lineage>
</organism>
<name>A0AAD6PUG7_9ROSI</name>
<evidence type="ECO:0000313" key="1">
    <source>
        <dbReference type="EMBL" id="KAJ6968242.1"/>
    </source>
</evidence>
<dbReference type="EMBL" id="JAQIZT010000016">
    <property type="protein sequence ID" value="KAJ6968242.1"/>
    <property type="molecule type" value="Genomic_DNA"/>
</dbReference>
<dbReference type="AlphaFoldDB" id="A0AAD6PUG7"/>
<keyword evidence="2" id="KW-1185">Reference proteome</keyword>
<accession>A0AAD6PUG7</accession>
<reference evidence="1 2" key="1">
    <citation type="journal article" date="2023" name="Mol. Ecol. Resour.">
        <title>Chromosome-level genome assembly of a triploid poplar Populus alba 'Berolinensis'.</title>
        <authorList>
            <person name="Chen S."/>
            <person name="Yu Y."/>
            <person name="Wang X."/>
            <person name="Wang S."/>
            <person name="Zhang T."/>
            <person name="Zhou Y."/>
            <person name="He R."/>
            <person name="Meng N."/>
            <person name="Wang Y."/>
            <person name="Liu W."/>
            <person name="Liu Z."/>
            <person name="Liu J."/>
            <person name="Guo Q."/>
            <person name="Huang H."/>
            <person name="Sederoff R.R."/>
            <person name="Wang G."/>
            <person name="Qu G."/>
            <person name="Chen S."/>
        </authorList>
    </citation>
    <scope>NUCLEOTIDE SEQUENCE [LARGE SCALE GENOMIC DNA]</scope>
    <source>
        <strain evidence="1">SC-2020</strain>
    </source>
</reference>
<dbReference type="Proteomes" id="UP001164929">
    <property type="component" value="Chromosome 16"/>
</dbReference>
<sequence length="119" mass="12982">MTPPLSPLLSLSNVMCKFLSPHSQAILAILAAAAAHIQNLEELEEAKRLKVILIEDEIAYHGQVHIVKKASLSTSDLGSSTKAFKTCLRAGMILVLHAYPRARCVGIVHTHTRNTPLIH</sequence>
<evidence type="ECO:0000313" key="2">
    <source>
        <dbReference type="Proteomes" id="UP001164929"/>
    </source>
</evidence>
<proteinExistence type="predicted"/>
<comment type="caution">
    <text evidence="1">The sequence shown here is derived from an EMBL/GenBank/DDBJ whole genome shotgun (WGS) entry which is preliminary data.</text>
</comment>
<protein>
    <submittedName>
        <fullName evidence="1">Uncharacterized protein</fullName>
    </submittedName>
</protein>
<gene>
    <name evidence="1" type="ORF">NC653_036251</name>
</gene>